<comment type="caution">
    <text evidence="1">The sequence shown here is derived from an EMBL/GenBank/DDBJ whole genome shotgun (WGS) entry which is preliminary data.</text>
</comment>
<gene>
    <name evidence="1" type="ORF">ACH5RR_036994</name>
</gene>
<evidence type="ECO:0000313" key="1">
    <source>
        <dbReference type="EMBL" id="KAL3502545.1"/>
    </source>
</evidence>
<evidence type="ECO:0000313" key="2">
    <source>
        <dbReference type="Proteomes" id="UP001630127"/>
    </source>
</evidence>
<dbReference type="Proteomes" id="UP001630127">
    <property type="component" value="Unassembled WGS sequence"/>
</dbReference>
<name>A0ABD2Y8M9_9GENT</name>
<dbReference type="EMBL" id="JBJUIK010000015">
    <property type="protein sequence ID" value="KAL3502545.1"/>
    <property type="molecule type" value="Genomic_DNA"/>
</dbReference>
<accession>A0ABD2Y8M9</accession>
<protein>
    <submittedName>
        <fullName evidence="1">Uncharacterized protein</fullName>
    </submittedName>
</protein>
<keyword evidence="2" id="KW-1185">Reference proteome</keyword>
<proteinExistence type="predicted"/>
<organism evidence="1 2">
    <name type="scientific">Cinchona calisaya</name>
    <dbReference type="NCBI Taxonomy" id="153742"/>
    <lineage>
        <taxon>Eukaryota</taxon>
        <taxon>Viridiplantae</taxon>
        <taxon>Streptophyta</taxon>
        <taxon>Embryophyta</taxon>
        <taxon>Tracheophyta</taxon>
        <taxon>Spermatophyta</taxon>
        <taxon>Magnoliopsida</taxon>
        <taxon>eudicotyledons</taxon>
        <taxon>Gunneridae</taxon>
        <taxon>Pentapetalae</taxon>
        <taxon>asterids</taxon>
        <taxon>lamiids</taxon>
        <taxon>Gentianales</taxon>
        <taxon>Rubiaceae</taxon>
        <taxon>Cinchonoideae</taxon>
        <taxon>Cinchoneae</taxon>
        <taxon>Cinchona</taxon>
    </lineage>
</organism>
<reference evidence="1 2" key="1">
    <citation type="submission" date="2024-11" db="EMBL/GenBank/DDBJ databases">
        <title>A near-complete genome assembly of Cinchona calisaya.</title>
        <authorList>
            <person name="Lian D.C."/>
            <person name="Zhao X.W."/>
            <person name="Wei L."/>
        </authorList>
    </citation>
    <scope>NUCLEOTIDE SEQUENCE [LARGE SCALE GENOMIC DNA]</scope>
    <source>
        <tissue evidence="1">Nenye</tissue>
    </source>
</reference>
<dbReference type="AlphaFoldDB" id="A0ABD2Y8M9"/>
<sequence>MDQQDVVQGMSMKLWWIFRTKRSLWAKFMNSRYLKNIIHPNYVSDIRNSSSVWKMMIAMKDLVEPQIDMRIRKGSSSLWFDNWSEDGLPAMEKAPWYDLKLNQV</sequence>